<evidence type="ECO:0000313" key="3">
    <source>
        <dbReference type="Proteomes" id="UP001235849"/>
    </source>
</evidence>
<comment type="caution">
    <text evidence="2">The sequence shown here is derived from an EMBL/GenBank/DDBJ whole genome shotgun (WGS) entry which is preliminary data.</text>
</comment>
<accession>A0ABT7B9W9</accession>
<keyword evidence="3" id="KW-1185">Reference proteome</keyword>
<evidence type="ECO:0000256" key="1">
    <source>
        <dbReference type="SAM" id="Phobius"/>
    </source>
</evidence>
<name>A0ABT7B9W9_9CYAN</name>
<keyword evidence="1" id="KW-1133">Transmembrane helix</keyword>
<sequence>MTDTRNFNASNLNLNGLTHAVKEWFEFQNYQVQDLQLSNGDKVIQARQGGWRNMLGLSSALNIVLRHQDNTLTVEIGAGKWADKAVVGAVSMFVLWPLAFTAAYGAWQQQKLPQRTFDFIQQYIYQG</sequence>
<dbReference type="EMBL" id="JAQOSO010000092">
    <property type="protein sequence ID" value="MDJ1175965.1"/>
    <property type="molecule type" value="Genomic_DNA"/>
</dbReference>
<gene>
    <name evidence="2" type="ORF">PMG25_17900</name>
</gene>
<keyword evidence="1" id="KW-0812">Transmembrane</keyword>
<proteinExistence type="predicted"/>
<dbReference type="RefSeq" id="WP_283768251.1">
    <property type="nucleotide sequence ID" value="NZ_JAQOSO010000092.1"/>
</dbReference>
<keyword evidence="1" id="KW-0472">Membrane</keyword>
<protein>
    <submittedName>
        <fullName evidence="2">Uncharacterized protein</fullName>
    </submittedName>
</protein>
<organism evidence="2 3">
    <name type="scientific">Roseofilum capinflatum BLCC-M114</name>
    <dbReference type="NCBI Taxonomy" id="3022440"/>
    <lineage>
        <taxon>Bacteria</taxon>
        <taxon>Bacillati</taxon>
        <taxon>Cyanobacteriota</taxon>
        <taxon>Cyanophyceae</taxon>
        <taxon>Desertifilales</taxon>
        <taxon>Desertifilaceae</taxon>
        <taxon>Roseofilum</taxon>
        <taxon>Roseofilum capinflatum</taxon>
    </lineage>
</organism>
<reference evidence="2 3" key="1">
    <citation type="submission" date="2023-01" db="EMBL/GenBank/DDBJ databases">
        <title>Novel diversity within Roseofilum (Cyanobacteria; Desertifilaceae) from marine benthic mats with descriptions of four novel species.</title>
        <authorList>
            <person name="Wang Y."/>
            <person name="Berthold D.E."/>
            <person name="Hu J."/>
            <person name="Lefler F.W."/>
            <person name="Laughinghouse H.D. IV."/>
        </authorList>
    </citation>
    <scope>NUCLEOTIDE SEQUENCE [LARGE SCALE GENOMIC DNA]</scope>
    <source>
        <strain evidence="2 3">BLCC-M114</strain>
    </source>
</reference>
<evidence type="ECO:0000313" key="2">
    <source>
        <dbReference type="EMBL" id="MDJ1175965.1"/>
    </source>
</evidence>
<dbReference type="Proteomes" id="UP001235849">
    <property type="component" value="Unassembled WGS sequence"/>
</dbReference>
<feature type="transmembrane region" description="Helical" evidence="1">
    <location>
        <begin position="85"/>
        <end position="107"/>
    </location>
</feature>